<dbReference type="AlphaFoldDB" id="A0A7X9RWJ6"/>
<reference evidence="2 3" key="1">
    <citation type="submission" date="2020-04" db="EMBL/GenBank/DDBJ databases">
        <title>Flammeovirga sp. SR4, a novel species isolated from seawater.</title>
        <authorList>
            <person name="Wang X."/>
        </authorList>
    </citation>
    <scope>NUCLEOTIDE SEQUENCE [LARGE SCALE GENOMIC DNA]</scope>
    <source>
        <strain evidence="2 3">ATCC 23126</strain>
    </source>
</reference>
<name>A0A7X9RWJ6_9BACT</name>
<keyword evidence="3" id="KW-1185">Reference proteome</keyword>
<evidence type="ECO:0000256" key="1">
    <source>
        <dbReference type="SAM" id="SignalP"/>
    </source>
</evidence>
<comment type="caution">
    <text evidence="2">The sequence shown here is derived from an EMBL/GenBank/DDBJ whole genome shotgun (WGS) entry which is preliminary data.</text>
</comment>
<sequence>MNKNTLTVVLSFLLALAFGCTTKSNMQPEGNWKLSAPKPISIQENEPIELNEIFPSETVDFEWEEAINTADYIITYSVVLVMDTASSYDNPLIEVTANGNAKDVTASISHEDIDRVLAQACFPAGEVASIKWGVKANSLSRISYASSPVQFKRFSVNPIPSQMYLYGTATEAGDTMSEGIPMKAFRDIDGQMTFFETITSLTKDETYAFVSALEEPAFHYGVNDGTVTACGNAITATESGVFRVALDLKNEVLSLEKINHLGIVGTPIEGEWGGDVALPYQGNGLFQDTVALLKEGGFVLRIDGDWGRMYKQTPGTTNLLYEPYADAVGLEKEDLQNTNVGDYIVSVDFLGNAYTYSVEEVETDEAPPAPIEAPATLFLIPSDGSEVIELIKDGNIFTSPYYLALQSGITYTLNVMADGTGTAYSVMGSIGETENPDGDNVKGAPYFKAEEGEINVARDQAYQLKIDFDAPKVEWQYYNIKLFHWLDGTGEGWDARAEIPMTYEHPYTFKITDQNLTGGHDSKFNSPWEVEFGVSDASGSTDDATATSGTATNKAFVEEGVNVSNFKFVTADGTYSIELQISRDYKTATYSFN</sequence>
<dbReference type="Proteomes" id="UP000576082">
    <property type="component" value="Unassembled WGS sequence"/>
</dbReference>
<feature type="signal peptide" evidence="1">
    <location>
        <begin position="1"/>
        <end position="17"/>
    </location>
</feature>
<dbReference type="PROSITE" id="PS51257">
    <property type="entry name" value="PROKAR_LIPOPROTEIN"/>
    <property type="match status" value="1"/>
</dbReference>
<gene>
    <name evidence="2" type="ORF">HHU12_18905</name>
</gene>
<dbReference type="EMBL" id="JABANE010000054">
    <property type="protein sequence ID" value="NME70051.1"/>
    <property type="molecule type" value="Genomic_DNA"/>
</dbReference>
<proteinExistence type="predicted"/>
<keyword evidence="1" id="KW-0732">Signal</keyword>
<accession>A0A7X9RWJ6</accession>
<feature type="chain" id="PRO_5030546292" description="SusE outer membrane protein domain-containing protein" evidence="1">
    <location>
        <begin position="18"/>
        <end position="593"/>
    </location>
</feature>
<dbReference type="RefSeq" id="WP_169658301.1">
    <property type="nucleotide sequence ID" value="NZ_JABANE010000054.1"/>
</dbReference>
<protein>
    <recommendedName>
        <fullName evidence="4">SusE outer membrane protein domain-containing protein</fullName>
    </recommendedName>
</protein>
<evidence type="ECO:0000313" key="3">
    <source>
        <dbReference type="Proteomes" id="UP000576082"/>
    </source>
</evidence>
<organism evidence="2 3">
    <name type="scientific">Flammeovirga aprica JL-4</name>
    <dbReference type="NCBI Taxonomy" id="694437"/>
    <lineage>
        <taxon>Bacteria</taxon>
        <taxon>Pseudomonadati</taxon>
        <taxon>Bacteroidota</taxon>
        <taxon>Cytophagia</taxon>
        <taxon>Cytophagales</taxon>
        <taxon>Flammeovirgaceae</taxon>
        <taxon>Flammeovirga</taxon>
    </lineage>
</organism>
<evidence type="ECO:0000313" key="2">
    <source>
        <dbReference type="EMBL" id="NME70051.1"/>
    </source>
</evidence>
<evidence type="ECO:0008006" key="4">
    <source>
        <dbReference type="Google" id="ProtNLM"/>
    </source>
</evidence>